<evidence type="ECO:0000313" key="1">
    <source>
        <dbReference type="EMBL" id="BDY12398.1"/>
    </source>
</evidence>
<reference evidence="1 2" key="1">
    <citation type="submission" date="2023-03" db="EMBL/GenBank/DDBJ databases">
        <title>Description of Hydrogenimonas sp. ISO32.</title>
        <authorList>
            <person name="Mino S."/>
            <person name="Fukazawa S."/>
            <person name="Sawabe T."/>
        </authorList>
    </citation>
    <scope>NUCLEOTIDE SEQUENCE [LARGE SCALE GENOMIC DNA]</scope>
    <source>
        <strain evidence="1 2">ISO32</strain>
    </source>
</reference>
<dbReference type="RefSeq" id="WP_286337595.1">
    <property type="nucleotide sequence ID" value="NZ_AP027370.1"/>
</dbReference>
<dbReference type="EMBL" id="AP027370">
    <property type="protein sequence ID" value="BDY12398.1"/>
    <property type="molecule type" value="Genomic_DNA"/>
</dbReference>
<proteinExistence type="predicted"/>
<gene>
    <name evidence="1" type="ORF">HCR_07100</name>
</gene>
<accession>A0ABM8FJD8</accession>
<dbReference type="Proteomes" id="UP001321445">
    <property type="component" value="Chromosome"/>
</dbReference>
<sequence>MRTPMHLTNSTPFNSSAKFVMSLRPIESPRKHNSRWSQEEKNLLFEAIKNGYDVEQAMELFPLRTRKAILNMALSFGYSSRTKDNKTLFVKGVKRRKRRTKEELQNEAAGTTSYLTNLKSLIMNIVPQYPSSMPSINEKIDIAENLLKQVACILDELRRAS</sequence>
<name>A0ABM8FJD8_9BACT</name>
<keyword evidence="2" id="KW-1185">Reference proteome</keyword>
<protein>
    <recommendedName>
        <fullName evidence="3">Myb-like domain-containing protein</fullName>
    </recommendedName>
</protein>
<evidence type="ECO:0000313" key="2">
    <source>
        <dbReference type="Proteomes" id="UP001321445"/>
    </source>
</evidence>
<evidence type="ECO:0008006" key="3">
    <source>
        <dbReference type="Google" id="ProtNLM"/>
    </source>
</evidence>
<organism evidence="1 2">
    <name type="scientific">Hydrogenimonas cancrithermarum</name>
    <dbReference type="NCBI Taxonomy" id="2993563"/>
    <lineage>
        <taxon>Bacteria</taxon>
        <taxon>Pseudomonadati</taxon>
        <taxon>Campylobacterota</taxon>
        <taxon>Epsilonproteobacteria</taxon>
        <taxon>Campylobacterales</taxon>
        <taxon>Hydrogenimonadaceae</taxon>
        <taxon>Hydrogenimonas</taxon>
    </lineage>
</organism>